<evidence type="ECO:0000313" key="5">
    <source>
        <dbReference type="EMBL" id="MBC8546581.1"/>
    </source>
</evidence>
<dbReference type="RefSeq" id="WP_249282659.1">
    <property type="nucleotide sequence ID" value="NZ_JACRST010000007.1"/>
</dbReference>
<dbReference type="Gene3D" id="3.40.50.300">
    <property type="entry name" value="P-loop containing nucleotide triphosphate hydrolases"/>
    <property type="match status" value="1"/>
</dbReference>
<name>A0A926DYS7_9FIRM</name>
<dbReference type="SUPFAM" id="SSF52540">
    <property type="entry name" value="P-loop containing nucleoside triphosphate hydrolases"/>
    <property type="match status" value="2"/>
</dbReference>
<protein>
    <submittedName>
        <fullName evidence="5">ATP-binding protein</fullName>
    </submittedName>
</protein>
<gene>
    <name evidence="5" type="ORF">H8711_06485</name>
</gene>
<dbReference type="InterPro" id="IPR050221">
    <property type="entry name" value="26S_Proteasome_ATPase"/>
</dbReference>
<dbReference type="InterPro" id="IPR027417">
    <property type="entry name" value="P-loop_NTPase"/>
</dbReference>
<dbReference type="InterPro" id="IPR054472">
    <property type="entry name" value="WHD"/>
</dbReference>
<dbReference type="InterPro" id="IPR003593">
    <property type="entry name" value="AAA+_ATPase"/>
</dbReference>
<dbReference type="InterPro" id="IPR003959">
    <property type="entry name" value="ATPase_AAA_core"/>
</dbReference>
<evidence type="ECO:0000256" key="1">
    <source>
        <dbReference type="ARBA" id="ARBA00006914"/>
    </source>
</evidence>
<organism evidence="5 6">
    <name type="scientific">Ligaoa zhengdingensis</name>
    <dbReference type="NCBI Taxonomy" id="2763658"/>
    <lineage>
        <taxon>Bacteria</taxon>
        <taxon>Bacillati</taxon>
        <taxon>Bacillota</taxon>
        <taxon>Clostridia</taxon>
        <taxon>Eubacteriales</taxon>
        <taxon>Oscillospiraceae</taxon>
        <taxon>Ligaoa</taxon>
    </lineage>
</organism>
<reference evidence="5" key="1">
    <citation type="submission" date="2020-08" db="EMBL/GenBank/DDBJ databases">
        <title>Genome public.</title>
        <authorList>
            <person name="Liu C."/>
            <person name="Sun Q."/>
        </authorList>
    </citation>
    <scope>NUCLEOTIDE SEQUENCE</scope>
    <source>
        <strain evidence="5">NSJ-31</strain>
    </source>
</reference>
<dbReference type="Proteomes" id="UP000653127">
    <property type="component" value="Unassembled WGS sequence"/>
</dbReference>
<dbReference type="GO" id="GO:0005524">
    <property type="term" value="F:ATP binding"/>
    <property type="evidence" value="ECO:0007669"/>
    <property type="project" value="UniProtKB-KW"/>
</dbReference>
<dbReference type="GO" id="GO:0016887">
    <property type="term" value="F:ATP hydrolysis activity"/>
    <property type="evidence" value="ECO:0007669"/>
    <property type="project" value="InterPro"/>
</dbReference>
<evidence type="ECO:0000313" key="6">
    <source>
        <dbReference type="Proteomes" id="UP000653127"/>
    </source>
</evidence>
<evidence type="ECO:0000256" key="2">
    <source>
        <dbReference type="ARBA" id="ARBA00022741"/>
    </source>
</evidence>
<proteinExistence type="inferred from homology"/>
<comment type="caution">
    <text evidence="5">The sequence shown here is derived from an EMBL/GenBank/DDBJ whole genome shotgun (WGS) entry which is preliminary data.</text>
</comment>
<dbReference type="EMBL" id="JACRST010000007">
    <property type="protein sequence ID" value="MBC8546581.1"/>
    <property type="molecule type" value="Genomic_DNA"/>
</dbReference>
<evidence type="ECO:0000259" key="4">
    <source>
        <dbReference type="SMART" id="SM00382"/>
    </source>
</evidence>
<dbReference type="Pfam" id="PF22977">
    <property type="entry name" value="WHD"/>
    <property type="match status" value="1"/>
</dbReference>
<feature type="domain" description="AAA+ ATPase" evidence="4">
    <location>
        <begin position="494"/>
        <end position="623"/>
    </location>
</feature>
<comment type="similarity">
    <text evidence="1">Belongs to the AAA ATPase family.</text>
</comment>
<feature type="domain" description="AAA+ ATPase" evidence="4">
    <location>
        <begin position="256"/>
        <end position="371"/>
    </location>
</feature>
<dbReference type="SMART" id="SM00382">
    <property type="entry name" value="AAA"/>
    <property type="match status" value="2"/>
</dbReference>
<sequence length="711" mass="78614">MAEQFEIALFHRFHFERENQPYPDESALLDDWMALVSGYLCLGCAIQRESAGPGGAVGLAGASFGPAETLRYLSAFPQAGFDTPEEVILLFIRAERMIARRLALTLEGGQNFRLCRVAHTFALDDFALFCLVCSLCAGLDRGFESAFALLHGQDALAHPTVGVLRSLYGLIHPAPGVPSFCDPGALSALLFVPQQPATLALWPVALHPHLTAYLCGCEYRGRFQPDSIDRTDEPLFCDGQYRAAEALTARLNEGGQSCLGILCGPRGSGKKLTVRRLAGRLGRRLLLIPAEELPDEEPATSDLLRYVLLDGCLICLDGADLDSAEQRARLERLLRALAPHRAGVFLLTERLRRNFCPDGYLCRRIDYPLPDQGQAVRLWTQFAADYPVAPELDWRAISGRFSLSPGQMKGALRDAALEAAGGPIDGVTLRGAILRANTSRLSELADRIDLFYTWDDLVLDDTSKGMLREVCNRIKYKFQVEEQWGFRSKSAYGNGISVLLYGPPGTGKTMSAQVLAGELWLPLYRINLAQIISKYIGETAKNLDAIFNEARNSNVILFFDEADALFAKRTDVQNANDRYSNSETSYLLQKIEEFSGISILATNLANNFDDAFRRRINYMINIHMPSEAQRLQLWRSAFPQDAPLDSEIDFEMLAGSLEISGSVIKSAALQAAYFAADEGCAIGMRQIVRAVRIELGKAGKPEPRYFQHYTG</sequence>
<accession>A0A926DYS7</accession>
<evidence type="ECO:0000256" key="3">
    <source>
        <dbReference type="ARBA" id="ARBA00022840"/>
    </source>
</evidence>
<keyword evidence="6" id="KW-1185">Reference proteome</keyword>
<dbReference type="AlphaFoldDB" id="A0A926DYS7"/>
<dbReference type="PANTHER" id="PTHR23073">
    <property type="entry name" value="26S PROTEASOME REGULATORY SUBUNIT"/>
    <property type="match status" value="1"/>
</dbReference>
<dbReference type="CDD" id="cd19481">
    <property type="entry name" value="RecA-like_protease"/>
    <property type="match status" value="1"/>
</dbReference>
<keyword evidence="2" id="KW-0547">Nucleotide-binding</keyword>
<keyword evidence="3 5" id="KW-0067">ATP-binding</keyword>
<dbReference type="Pfam" id="PF00004">
    <property type="entry name" value="AAA"/>
    <property type="match status" value="1"/>
</dbReference>